<evidence type="ECO:0000256" key="3">
    <source>
        <dbReference type="PROSITE-ProRule" id="PRU00708"/>
    </source>
</evidence>
<feature type="repeat" description="PPR" evidence="3">
    <location>
        <begin position="314"/>
        <end position="348"/>
    </location>
</feature>
<feature type="repeat" description="PPR" evidence="3">
    <location>
        <begin position="376"/>
        <end position="410"/>
    </location>
</feature>
<feature type="repeat" description="PPR" evidence="3">
    <location>
        <begin position="411"/>
        <end position="445"/>
    </location>
</feature>
<reference key="2">
    <citation type="journal article" date="2000" name="Nature">
        <title>Sequence and analysis of chromosome 1 of the plant Arabidopsis thaliana.</title>
        <authorList>
            <person name="Theologis A."/>
            <person name="Ecker J.R."/>
            <person name="Palm C.J."/>
            <person name="Federspiel N.A."/>
            <person name="Kaul S."/>
            <person name="White O."/>
            <person name="Alonso J."/>
            <person name="Altafi H."/>
            <person name="Araujo R."/>
            <person name="Bowman C.L."/>
            <person name="Brooks S.Y."/>
            <person name="Buehler E."/>
            <person name="Chan A."/>
            <person name="Chao Q."/>
            <person name="Chen H."/>
            <person name="Cheuk R.F."/>
            <person name="Chin C.W."/>
            <person name="Chung M.K."/>
            <person name="Conn L."/>
            <person name="Conway A.B."/>
            <person name="Conway A.R."/>
            <person name="Creasy T.H."/>
            <person name="Dewar K."/>
            <person name="Dunn P."/>
            <person name="Etgu P."/>
            <person name="Feldblyum T.V."/>
            <person name="Feng J."/>
            <person name="Fong B."/>
            <person name="Fujii C.Y."/>
            <person name="Gill J.E."/>
            <person name="Goldsmith A.D."/>
            <person name="Haas B."/>
            <person name="Hansen N.F."/>
            <person name="Hughes B."/>
            <person name="Huizar L."/>
            <person name="Hunter J.L."/>
            <person name="Jenkins J."/>
            <person name="Johnson-Hopson C."/>
            <person name="Khan S."/>
            <person name="Khaykin E."/>
            <person name="Kim C.J."/>
            <person name="Koo H.L."/>
            <person name="Kremenetskaia I."/>
            <person name="Kurtz D.B."/>
            <person name="Kwan A."/>
            <person name="Lam B."/>
            <person name="Langin-Hooper S."/>
            <person name="Lee A."/>
            <person name="Lee J.M."/>
            <person name="Lenz C.A."/>
            <person name="Li J.H."/>
            <person name="Li Y."/>
            <person name="Lin X."/>
            <person name="Liu S.X."/>
            <person name="Liu Z.A."/>
            <person name="Luros J.S."/>
            <person name="Maiti R."/>
            <person name="Marziali A."/>
            <person name="Militscher J."/>
            <person name="Miranda M."/>
            <person name="Nguyen M."/>
            <person name="Nierman W.C."/>
            <person name="Osborne B.I."/>
            <person name="Pai G."/>
            <person name="Peterson J."/>
            <person name="Pham P.K."/>
            <person name="Rizzo M."/>
            <person name="Rooney T."/>
            <person name="Rowley D."/>
            <person name="Sakano H."/>
            <person name="Salzberg S.L."/>
            <person name="Schwartz J.R."/>
            <person name="Shinn P."/>
            <person name="Southwick A.M."/>
            <person name="Sun H."/>
            <person name="Tallon L.J."/>
            <person name="Tambunga G."/>
            <person name="Toriumi M.J."/>
            <person name="Town C.D."/>
            <person name="Utterback T."/>
            <person name="Van Aken S."/>
            <person name="Vaysberg M."/>
            <person name="Vysotskaia V.S."/>
            <person name="Walker M."/>
            <person name="Wu D."/>
            <person name="Yu G."/>
            <person name="Fraser C.M."/>
            <person name="Venter J.C."/>
            <person name="Davis R.W."/>
        </authorList>
    </citation>
    <scope>NUCLEOTIDE SEQUENCE [LARGE SCALE GENOMIC DNA]</scope>
    <source>
        <strain>cv. Columbia</strain>
    </source>
</reference>
<dbReference type="PROSITE" id="PS51375">
    <property type="entry name" value="PPR"/>
    <property type="match status" value="4"/>
</dbReference>
<dbReference type="NCBIfam" id="TIGR00756">
    <property type="entry name" value="PPR"/>
    <property type="match status" value="3"/>
</dbReference>
<reference evidence="4" key="1">
    <citation type="submission" date="1999-06" db="EMBL/GenBank/DDBJ databases">
        <authorList>
            <person name="Federspiel N.A."/>
            <person name="Palm C.J."/>
            <person name="Conway A.B."/>
            <person name="Conn L."/>
            <person name="Hansen N.F."/>
            <person name="Altafi H."/>
            <person name="Araujo R."/>
            <person name="Huizar L."/>
            <person name="Rowley D."/>
            <person name="Buehler E."/>
            <person name="Dunn P."/>
            <person name="Gonzalez A."/>
            <person name="Kremenetskaia I."/>
            <person name="Kim C."/>
            <person name="Lenz C."/>
            <person name="Li J."/>
            <person name="Liu S."/>
            <person name="Luros S."/>
            <person name="Schwartz J."/>
            <person name="Shinn P."/>
            <person name="Toriumi M."/>
            <person name="Vysotskaia V.S."/>
            <person name="Walker M."/>
            <person name="Yu G."/>
            <person name="Ecker J."/>
            <person name="Theologis A."/>
            <person name="Davis R.W."/>
        </authorList>
    </citation>
    <scope>NUCLEOTIDE SEQUENCE</scope>
</reference>
<protein>
    <submittedName>
        <fullName evidence="4">F7A19.17 protein</fullName>
    </submittedName>
</protein>
<dbReference type="InterPro" id="IPR002885">
    <property type="entry name" value="PPR_rpt"/>
</dbReference>
<dbReference type="ExpressionAtlas" id="Q9XI79">
    <property type="expression patterns" value="baseline and differential"/>
</dbReference>
<dbReference type="PANTHER" id="PTHR47447">
    <property type="entry name" value="OS03G0856100 PROTEIN"/>
    <property type="match status" value="1"/>
</dbReference>
<dbReference type="PANTHER" id="PTHR47447:SF17">
    <property type="entry name" value="OS12G0638900 PROTEIN"/>
    <property type="match status" value="1"/>
</dbReference>
<name>Q9XI79_ARATH</name>
<dbReference type="Gene3D" id="1.25.40.10">
    <property type="entry name" value="Tetratricopeptide repeat domain"/>
    <property type="match status" value="4"/>
</dbReference>
<sequence>MERNVTFLPSVQAYATVIRIVFGCGLDQKLNNFLVELVRKGDKGRGFSVMDLLKAVGEAEEEGKGSLLLLSRLSSALVKAYANLDMFDQAIDIFFQTSPLGCVPDIQALSFLMNRMIASGENNMAVATFMQIERLGLDADANTYVLVVQALCRNEDTKGVEKLLSRLLNSEPRKCSVFYMNFIEGLCLNQMAGMVLYKRHSLKLMEDRGVEPTSVTHNMVIEGLIVADKLDEAEAFYERLEHKSRENDASMVKGYCEAGCLDQAFERFISLECPLPKSVYFTLFTSLCAENDYISKAQELLERMWELGVEPEKSMYGKLIVINTYCRLNELKEAYALFIRMKTMGIKPDVVTCTVLLNIPKFDTKREMKAFDVKPDVVYYTFLIAQQCKIQDLQEAERIFAEMIESGLEPDVVPYTALIASCCRNGFVHKAVTLIQEMWGKGIEPTTASLSTVQYAILKAKRLRSKKVIQEFMKRAYI</sequence>
<gene>
    <name evidence="4" type="primary">F7A19.17</name>
</gene>
<dbReference type="EMBL" id="AC007576">
    <property type="protein sequence ID" value="AAD39296.1"/>
    <property type="molecule type" value="Genomic_DNA"/>
</dbReference>
<keyword evidence="2" id="KW-0677">Repeat</keyword>
<dbReference type="PIR" id="C86274">
    <property type="entry name" value="C86274"/>
</dbReference>
<evidence type="ECO:0000256" key="1">
    <source>
        <dbReference type="ARBA" id="ARBA00007626"/>
    </source>
</evidence>
<proteinExistence type="inferred from homology"/>
<comment type="similarity">
    <text evidence="1">Belongs to the PPR family. P subfamily.</text>
</comment>
<dbReference type="Pfam" id="PF13041">
    <property type="entry name" value="PPR_2"/>
    <property type="match status" value="2"/>
</dbReference>
<evidence type="ECO:0000256" key="2">
    <source>
        <dbReference type="ARBA" id="ARBA00022737"/>
    </source>
</evidence>
<feature type="repeat" description="PPR" evidence="3">
    <location>
        <begin position="276"/>
        <end position="311"/>
    </location>
</feature>
<organism evidence="4">
    <name type="scientific">Arabidopsis thaliana</name>
    <name type="common">Mouse-ear cress</name>
    <dbReference type="NCBI Taxonomy" id="3702"/>
    <lineage>
        <taxon>Eukaryota</taxon>
        <taxon>Viridiplantae</taxon>
        <taxon>Streptophyta</taxon>
        <taxon>Embryophyta</taxon>
        <taxon>Tracheophyta</taxon>
        <taxon>Spermatophyta</taxon>
        <taxon>Magnoliopsida</taxon>
        <taxon>eudicotyledons</taxon>
        <taxon>Gunneridae</taxon>
        <taxon>Pentapetalae</taxon>
        <taxon>rosids</taxon>
        <taxon>malvids</taxon>
        <taxon>Brassicales</taxon>
        <taxon>Brassicaceae</taxon>
        <taxon>Camelineae</taxon>
        <taxon>Arabidopsis</taxon>
    </lineage>
</organism>
<dbReference type="InterPro" id="IPR011990">
    <property type="entry name" value="TPR-like_helical_dom_sf"/>
</dbReference>
<dbReference type="AlphaFoldDB" id="Q9XI79"/>
<evidence type="ECO:0000313" key="4">
    <source>
        <dbReference type="EMBL" id="AAD39296.1"/>
    </source>
</evidence>
<dbReference type="Pfam" id="PF01535">
    <property type="entry name" value="PPR"/>
    <property type="match status" value="3"/>
</dbReference>
<accession>Q9XI79</accession>